<evidence type="ECO:0000256" key="9">
    <source>
        <dbReference type="ARBA" id="ARBA00023125"/>
    </source>
</evidence>
<gene>
    <name evidence="15" type="ORF">GDO81_025259</name>
</gene>
<comment type="similarity">
    <text evidence="3">Belongs to the krueppel C2H2-type zinc-finger protein family.</text>
</comment>
<dbReference type="InterPro" id="IPR013087">
    <property type="entry name" value="Znf_C2H2_type"/>
</dbReference>
<feature type="domain" description="C2H2-type" evidence="14">
    <location>
        <begin position="418"/>
        <end position="445"/>
    </location>
</feature>
<evidence type="ECO:0000256" key="8">
    <source>
        <dbReference type="ARBA" id="ARBA00023015"/>
    </source>
</evidence>
<evidence type="ECO:0000256" key="12">
    <source>
        <dbReference type="PROSITE-ProRule" id="PRU00042"/>
    </source>
</evidence>
<evidence type="ECO:0000259" key="14">
    <source>
        <dbReference type="PROSITE" id="PS50157"/>
    </source>
</evidence>
<comment type="caution">
    <text evidence="15">The sequence shown here is derived from an EMBL/GenBank/DDBJ whole genome shotgun (WGS) entry which is preliminary data.</text>
</comment>
<feature type="region of interest" description="Disordered" evidence="13">
    <location>
        <begin position="88"/>
        <end position="142"/>
    </location>
</feature>
<feature type="compositionally biased region" description="Polar residues" evidence="13">
    <location>
        <begin position="288"/>
        <end position="300"/>
    </location>
</feature>
<dbReference type="GO" id="GO:0003700">
    <property type="term" value="F:DNA-binding transcription factor activity"/>
    <property type="evidence" value="ECO:0007669"/>
    <property type="project" value="TreeGrafter"/>
</dbReference>
<evidence type="ECO:0000256" key="2">
    <source>
        <dbReference type="ARBA" id="ARBA00004123"/>
    </source>
</evidence>
<evidence type="ECO:0000256" key="11">
    <source>
        <dbReference type="ARBA" id="ARBA00023242"/>
    </source>
</evidence>
<dbReference type="SUPFAM" id="SSF109640">
    <property type="entry name" value="KRAB domain (Kruppel-associated box)"/>
    <property type="match status" value="1"/>
</dbReference>
<dbReference type="FunFam" id="3.30.160.60:FF:001049">
    <property type="entry name" value="zinc finger protein 319"/>
    <property type="match status" value="1"/>
</dbReference>
<evidence type="ECO:0000256" key="6">
    <source>
        <dbReference type="ARBA" id="ARBA00022771"/>
    </source>
</evidence>
<comment type="subcellular location">
    <subcellularLocation>
        <location evidence="2">Nucleus</location>
    </subcellularLocation>
</comment>
<feature type="compositionally biased region" description="Low complexity" evidence="13">
    <location>
        <begin position="42"/>
        <end position="60"/>
    </location>
</feature>
<feature type="compositionally biased region" description="Polar residues" evidence="13">
    <location>
        <begin position="269"/>
        <end position="280"/>
    </location>
</feature>
<dbReference type="GO" id="GO:0005634">
    <property type="term" value="C:nucleus"/>
    <property type="evidence" value="ECO:0007669"/>
    <property type="project" value="UniProtKB-SubCell"/>
</dbReference>
<organism evidence="15 16">
    <name type="scientific">Engystomops pustulosus</name>
    <name type="common">Tungara frog</name>
    <name type="synonym">Physalaemus pustulosus</name>
    <dbReference type="NCBI Taxonomy" id="76066"/>
    <lineage>
        <taxon>Eukaryota</taxon>
        <taxon>Metazoa</taxon>
        <taxon>Chordata</taxon>
        <taxon>Craniata</taxon>
        <taxon>Vertebrata</taxon>
        <taxon>Euteleostomi</taxon>
        <taxon>Amphibia</taxon>
        <taxon>Batrachia</taxon>
        <taxon>Anura</taxon>
        <taxon>Neobatrachia</taxon>
        <taxon>Hyloidea</taxon>
        <taxon>Leptodactylidae</taxon>
        <taxon>Leiuperinae</taxon>
        <taxon>Engystomops</taxon>
    </lineage>
</organism>
<feature type="compositionally biased region" description="Polar residues" evidence="13">
    <location>
        <begin position="308"/>
        <end position="326"/>
    </location>
</feature>
<feature type="region of interest" description="Disordered" evidence="13">
    <location>
        <begin position="189"/>
        <end position="326"/>
    </location>
</feature>
<protein>
    <recommendedName>
        <fullName evidence="14">C2H2-type domain-containing protein</fullName>
    </recommendedName>
</protein>
<proteinExistence type="inferred from homology"/>
<dbReference type="InterPro" id="IPR036236">
    <property type="entry name" value="Znf_C2H2_sf"/>
</dbReference>
<dbReference type="PANTHER" id="PTHR24390">
    <property type="entry name" value="ZINC FINGER PROTEIN"/>
    <property type="match status" value="1"/>
</dbReference>
<dbReference type="FunFam" id="3.30.160.60:FF:000621">
    <property type="entry name" value="FLT3-interacting zinc finger 1"/>
    <property type="match status" value="1"/>
</dbReference>
<dbReference type="SUPFAM" id="SSF57667">
    <property type="entry name" value="beta-beta-alpha zinc fingers"/>
    <property type="match status" value="5"/>
</dbReference>
<dbReference type="FunFam" id="3.30.160.60:FF:000100">
    <property type="entry name" value="Zinc finger 45-like"/>
    <property type="match status" value="2"/>
</dbReference>
<dbReference type="InterPro" id="IPR036051">
    <property type="entry name" value="KRAB_dom_sf"/>
</dbReference>
<dbReference type="Pfam" id="PF00096">
    <property type="entry name" value="zf-C2H2"/>
    <property type="match status" value="6"/>
</dbReference>
<feature type="domain" description="C2H2-type" evidence="14">
    <location>
        <begin position="143"/>
        <end position="170"/>
    </location>
</feature>
<feature type="domain" description="C2H2-type" evidence="14">
    <location>
        <begin position="171"/>
        <end position="198"/>
    </location>
</feature>
<feature type="compositionally biased region" description="Polar residues" evidence="13">
    <location>
        <begin position="196"/>
        <end position="216"/>
    </location>
</feature>
<dbReference type="PROSITE" id="PS50157">
    <property type="entry name" value="ZINC_FINGER_C2H2_2"/>
    <property type="match status" value="9"/>
</dbReference>
<feature type="domain" description="C2H2-type" evidence="14">
    <location>
        <begin position="390"/>
        <end position="417"/>
    </location>
</feature>
<evidence type="ECO:0000313" key="16">
    <source>
        <dbReference type="Proteomes" id="UP000824782"/>
    </source>
</evidence>
<feature type="domain" description="C2H2-type" evidence="14">
    <location>
        <begin position="502"/>
        <end position="529"/>
    </location>
</feature>
<dbReference type="SMART" id="SM00355">
    <property type="entry name" value="ZnF_C2H2"/>
    <property type="match status" value="9"/>
</dbReference>
<dbReference type="PROSITE" id="PS00028">
    <property type="entry name" value="ZINC_FINGER_C2H2_1"/>
    <property type="match status" value="9"/>
</dbReference>
<dbReference type="FunFam" id="3.30.160.60:FF:002343">
    <property type="entry name" value="Zinc finger protein 33A"/>
    <property type="match status" value="1"/>
</dbReference>
<evidence type="ECO:0000256" key="3">
    <source>
        <dbReference type="ARBA" id="ARBA00006991"/>
    </source>
</evidence>
<keyword evidence="8" id="KW-0805">Transcription regulation</keyword>
<reference evidence="15" key="1">
    <citation type="thesis" date="2020" institute="ProQuest LLC" country="789 East Eisenhower Parkway, Ann Arbor, MI, USA">
        <title>Comparative Genomics and Chromosome Evolution.</title>
        <authorList>
            <person name="Mudd A.B."/>
        </authorList>
    </citation>
    <scope>NUCLEOTIDE SEQUENCE</scope>
    <source>
        <strain evidence="15">237g6f4</strain>
        <tissue evidence="15">Blood</tissue>
    </source>
</reference>
<feature type="region of interest" description="Disordered" evidence="13">
    <location>
        <begin position="42"/>
        <end position="75"/>
    </location>
</feature>
<keyword evidence="5" id="KW-0677">Repeat</keyword>
<feature type="compositionally biased region" description="Basic residues" evidence="13">
    <location>
        <begin position="221"/>
        <end position="240"/>
    </location>
</feature>
<keyword evidence="10" id="KW-0804">Transcription</keyword>
<keyword evidence="9" id="KW-0238">DNA-binding</keyword>
<feature type="domain" description="C2H2-type" evidence="14">
    <location>
        <begin position="334"/>
        <end position="361"/>
    </location>
</feature>
<comment type="function">
    <text evidence="1">May be involved in transcriptional regulation.</text>
</comment>
<evidence type="ECO:0000256" key="5">
    <source>
        <dbReference type="ARBA" id="ARBA00022737"/>
    </source>
</evidence>
<keyword evidence="7" id="KW-0862">Zinc</keyword>
<dbReference type="FunFam" id="3.30.160.60:FF:000446">
    <property type="entry name" value="Zinc finger protein"/>
    <property type="match status" value="1"/>
</dbReference>
<feature type="compositionally biased region" description="Polar residues" evidence="13">
    <location>
        <begin position="61"/>
        <end position="70"/>
    </location>
</feature>
<dbReference type="GO" id="GO:0008270">
    <property type="term" value="F:zinc ion binding"/>
    <property type="evidence" value="ECO:0007669"/>
    <property type="project" value="UniProtKB-KW"/>
</dbReference>
<evidence type="ECO:0000313" key="15">
    <source>
        <dbReference type="EMBL" id="KAG8543188.1"/>
    </source>
</evidence>
<keyword evidence="11" id="KW-0539">Nucleus</keyword>
<sequence>MLDNEQRELYMEVMRENYEHFIFLNYKVPIILSWQQNRTQAARAPARPASASSSSARSQSNKPFQGTEIGTQGPAVGNCIKTAAVLSQETPPELQAEPERSVKLPTKRPRPDDDDDDDQDHVQLENHNKPISPPTNPPKRKMLHCPHCDKYFRYSSALEAHLRVHSGERPHKCDLCNETFSYKSGLIVHRRKHSRASASLSGDVENSTDTARNPPQYSKPTKSKKSRTHKRKKRKGKSRTTSKMEAAPKTSYNGTKKANSIAAEPSKVAPTNVTPTQNSHVAPEAGTTPATNSTEVNKQNGEAGAKTGLTNGEASKSATTQPRTTGQFEIEKPLKCSFCEKRFNSPLILEAHTRIHTGKQPHPCPFCDESFSKASLLAAHASTHKEFKPYQCDQCDKNFKDHALFITHQKTHTGEKPHQCSKCDQWFPNRTSLLAHEDTHLKPKPYQCRHCEKSFNDKGLLIAHEGVHTDTKPYKCNHCSDSFYMKTQLVAHQAVHAPEKPFPCSQCEKSFYKKETLVAHIRVHKVNSAQKT</sequence>
<feature type="domain" description="C2H2-type" evidence="14">
    <location>
        <begin position="446"/>
        <end position="473"/>
    </location>
</feature>
<name>A0AAV6ZAB3_ENGPU</name>
<dbReference type="InterPro" id="IPR001909">
    <property type="entry name" value="KRAB"/>
</dbReference>
<evidence type="ECO:0000256" key="10">
    <source>
        <dbReference type="ARBA" id="ARBA00023163"/>
    </source>
</evidence>
<dbReference type="GO" id="GO:0006357">
    <property type="term" value="P:regulation of transcription by RNA polymerase II"/>
    <property type="evidence" value="ECO:0007669"/>
    <property type="project" value="TreeGrafter"/>
</dbReference>
<dbReference type="PANTHER" id="PTHR24390:SF159">
    <property type="entry name" value="GROWTH FACTOR INDEPENDENT 1 TRANSCRIPTIONAL REPRESSOR"/>
    <property type="match status" value="1"/>
</dbReference>
<keyword evidence="4" id="KW-0479">Metal-binding</keyword>
<dbReference type="GO" id="GO:0000978">
    <property type="term" value="F:RNA polymerase II cis-regulatory region sequence-specific DNA binding"/>
    <property type="evidence" value="ECO:0007669"/>
    <property type="project" value="TreeGrafter"/>
</dbReference>
<keyword evidence="6 12" id="KW-0863">Zinc-finger</keyword>
<dbReference type="Gene3D" id="3.30.160.60">
    <property type="entry name" value="Classic Zinc Finger"/>
    <property type="match status" value="9"/>
</dbReference>
<evidence type="ECO:0000256" key="4">
    <source>
        <dbReference type="ARBA" id="ARBA00022723"/>
    </source>
</evidence>
<dbReference type="FunFam" id="3.30.160.60:FF:001156">
    <property type="entry name" value="Zinc finger protein 407"/>
    <property type="match status" value="1"/>
</dbReference>
<dbReference type="AlphaFoldDB" id="A0AAV6ZAB3"/>
<dbReference type="Pfam" id="PF01352">
    <property type="entry name" value="KRAB"/>
    <property type="match status" value="1"/>
</dbReference>
<feature type="domain" description="C2H2-type" evidence="14">
    <location>
        <begin position="362"/>
        <end position="389"/>
    </location>
</feature>
<dbReference type="EMBL" id="WNYA01003823">
    <property type="protein sequence ID" value="KAG8543188.1"/>
    <property type="molecule type" value="Genomic_DNA"/>
</dbReference>
<evidence type="ECO:0000256" key="7">
    <source>
        <dbReference type="ARBA" id="ARBA00022833"/>
    </source>
</evidence>
<feature type="domain" description="C2H2-type" evidence="14">
    <location>
        <begin position="474"/>
        <end position="501"/>
    </location>
</feature>
<dbReference type="Proteomes" id="UP000824782">
    <property type="component" value="Unassembled WGS sequence"/>
</dbReference>
<dbReference type="Gene3D" id="6.10.140.140">
    <property type="match status" value="1"/>
</dbReference>
<evidence type="ECO:0000256" key="1">
    <source>
        <dbReference type="ARBA" id="ARBA00003767"/>
    </source>
</evidence>
<evidence type="ECO:0000256" key="13">
    <source>
        <dbReference type="SAM" id="MobiDB-lite"/>
    </source>
</evidence>
<keyword evidence="16" id="KW-1185">Reference proteome</keyword>
<accession>A0AAV6ZAB3</accession>